<feature type="compositionally biased region" description="Basic residues" evidence="1">
    <location>
        <begin position="93"/>
        <end position="104"/>
    </location>
</feature>
<feature type="compositionally biased region" description="Polar residues" evidence="1">
    <location>
        <begin position="50"/>
        <end position="83"/>
    </location>
</feature>
<protein>
    <submittedName>
        <fullName evidence="2">Uncharacterized protein</fullName>
    </submittedName>
</protein>
<organism evidence="2">
    <name type="scientific">viral metagenome</name>
    <dbReference type="NCBI Taxonomy" id="1070528"/>
    <lineage>
        <taxon>unclassified sequences</taxon>
        <taxon>metagenomes</taxon>
        <taxon>organismal metagenomes</taxon>
    </lineage>
</organism>
<accession>A0A6C0KRR5</accession>
<feature type="compositionally biased region" description="Low complexity" evidence="1">
    <location>
        <begin position="37"/>
        <end position="49"/>
    </location>
</feature>
<feature type="compositionally biased region" description="Basic residues" evidence="1">
    <location>
        <begin position="1"/>
        <end position="24"/>
    </location>
</feature>
<proteinExistence type="predicted"/>
<reference evidence="2" key="1">
    <citation type="journal article" date="2020" name="Nature">
        <title>Giant virus diversity and host interactions through global metagenomics.</title>
        <authorList>
            <person name="Schulz F."/>
            <person name="Roux S."/>
            <person name="Paez-Espino D."/>
            <person name="Jungbluth S."/>
            <person name="Walsh D.A."/>
            <person name="Denef V.J."/>
            <person name="McMahon K.D."/>
            <person name="Konstantinidis K.T."/>
            <person name="Eloe-Fadrosh E.A."/>
            <person name="Kyrpides N.C."/>
            <person name="Woyke T."/>
        </authorList>
    </citation>
    <scope>NUCLEOTIDE SEQUENCE</scope>
    <source>
        <strain evidence="2">GVMAG-S-3300013014-104</strain>
    </source>
</reference>
<dbReference type="EMBL" id="MN740950">
    <property type="protein sequence ID" value="QHU19430.1"/>
    <property type="molecule type" value="Genomic_DNA"/>
</dbReference>
<dbReference type="AlphaFoldDB" id="A0A6C0KRR5"/>
<sequence>MAKNRSNRRRSRSGSKSKTMRRSQRGGDLAGNPPSSWGWVNGTVGNGWTQFMNSLSSQPGQNLGTAQSNDIVPVNNINAQDSQPGLGANLQGGRKRRNKTRGKKGGSWISVLNQAAVPVSLLALQQSFGKSRSSKKYRRH</sequence>
<evidence type="ECO:0000256" key="1">
    <source>
        <dbReference type="SAM" id="MobiDB-lite"/>
    </source>
</evidence>
<feature type="region of interest" description="Disordered" evidence="1">
    <location>
        <begin position="1"/>
        <end position="106"/>
    </location>
</feature>
<evidence type="ECO:0000313" key="2">
    <source>
        <dbReference type="EMBL" id="QHU19430.1"/>
    </source>
</evidence>
<name>A0A6C0KRR5_9ZZZZ</name>